<comment type="caution">
    <text evidence="11">The sequence shown here is derived from an EMBL/GenBank/DDBJ whole genome shotgun (WGS) entry which is preliminary data.</text>
</comment>
<accession>G4TF22</accession>
<dbReference type="AlphaFoldDB" id="G4TF22"/>
<protein>
    <recommendedName>
        <fullName evidence="9">MICOS complex subunit MIC10</fullName>
    </recommendedName>
</protein>
<feature type="region of interest" description="Disordered" evidence="10">
    <location>
        <begin position="78"/>
        <end position="108"/>
    </location>
</feature>
<dbReference type="EMBL" id="CAFZ01000067">
    <property type="protein sequence ID" value="CCA69915.1"/>
    <property type="molecule type" value="Genomic_DNA"/>
</dbReference>
<dbReference type="HOGENOM" id="CLU_068905_4_0_1"/>
<evidence type="ECO:0000313" key="11">
    <source>
        <dbReference type="EMBL" id="CCA69915.1"/>
    </source>
</evidence>
<evidence type="ECO:0000256" key="8">
    <source>
        <dbReference type="ARBA" id="ARBA00023136"/>
    </source>
</evidence>
<dbReference type="OMA" id="SNCRHDL"/>
<evidence type="ECO:0000256" key="1">
    <source>
        <dbReference type="ARBA" id="ARBA00002689"/>
    </source>
</evidence>
<dbReference type="Proteomes" id="UP000007148">
    <property type="component" value="Unassembled WGS sequence"/>
</dbReference>
<dbReference type="eggNOG" id="KOG4604">
    <property type="taxonomic scope" value="Eukaryota"/>
</dbReference>
<evidence type="ECO:0000256" key="4">
    <source>
        <dbReference type="ARBA" id="ARBA00022692"/>
    </source>
</evidence>
<keyword evidence="4 9" id="KW-0812">Transmembrane</keyword>
<keyword evidence="8 9" id="KW-0472">Membrane</keyword>
<evidence type="ECO:0000256" key="7">
    <source>
        <dbReference type="ARBA" id="ARBA00023128"/>
    </source>
</evidence>
<organism evidence="11 12">
    <name type="scientific">Serendipita indica (strain DSM 11827)</name>
    <name type="common">Root endophyte fungus</name>
    <name type="synonym">Piriformospora indica</name>
    <dbReference type="NCBI Taxonomy" id="1109443"/>
    <lineage>
        <taxon>Eukaryota</taxon>
        <taxon>Fungi</taxon>
        <taxon>Dikarya</taxon>
        <taxon>Basidiomycota</taxon>
        <taxon>Agaricomycotina</taxon>
        <taxon>Agaricomycetes</taxon>
        <taxon>Sebacinales</taxon>
        <taxon>Serendipitaceae</taxon>
        <taxon>Serendipita</taxon>
    </lineage>
</organism>
<keyword evidence="5 9" id="KW-0999">Mitochondrion inner membrane</keyword>
<dbReference type="InterPro" id="IPR007512">
    <property type="entry name" value="Mic10"/>
</dbReference>
<dbReference type="PANTHER" id="PTHR21304:SF0">
    <property type="entry name" value="MICOS COMPLEX SUBUNIT MIC10"/>
    <property type="match status" value="1"/>
</dbReference>
<keyword evidence="7 9" id="KW-0496">Mitochondrion</keyword>
<reference evidence="11 12" key="1">
    <citation type="journal article" date="2011" name="PLoS Pathog.">
        <title>Endophytic Life Strategies Decoded by Genome and Transcriptome Analyses of the Mutualistic Root Symbiont Piriformospora indica.</title>
        <authorList>
            <person name="Zuccaro A."/>
            <person name="Lahrmann U."/>
            <person name="Guldener U."/>
            <person name="Langen G."/>
            <person name="Pfiffi S."/>
            <person name="Biedenkopf D."/>
            <person name="Wong P."/>
            <person name="Samans B."/>
            <person name="Grimm C."/>
            <person name="Basiewicz M."/>
            <person name="Murat C."/>
            <person name="Martin F."/>
            <person name="Kogel K.H."/>
        </authorList>
    </citation>
    <scope>NUCLEOTIDE SEQUENCE [LARGE SCALE GENOMIC DNA]</scope>
    <source>
        <strain evidence="11 12">DSM 11827</strain>
    </source>
</reference>
<evidence type="ECO:0000256" key="10">
    <source>
        <dbReference type="SAM" id="MobiDB-lite"/>
    </source>
</evidence>
<keyword evidence="6 9" id="KW-1133">Transmembrane helix</keyword>
<evidence type="ECO:0000256" key="5">
    <source>
        <dbReference type="ARBA" id="ARBA00022792"/>
    </source>
</evidence>
<dbReference type="GO" id="GO:0061617">
    <property type="term" value="C:MICOS complex"/>
    <property type="evidence" value="ECO:0007669"/>
    <property type="project" value="UniProtKB-UniRule"/>
</dbReference>
<dbReference type="OrthoDB" id="1916310at2759"/>
<comment type="similarity">
    <text evidence="3 9">Belongs to the MICOS complex subunit Mic10 family.</text>
</comment>
<feature type="transmembrane region" description="Helical" evidence="9">
    <location>
        <begin position="20"/>
        <end position="39"/>
    </location>
</feature>
<dbReference type="Pfam" id="PF04418">
    <property type="entry name" value="DUF543"/>
    <property type="match status" value="1"/>
</dbReference>
<name>G4TF22_SERID</name>
<comment type="subunit">
    <text evidence="9">Component of the mitochondrial contact site and cristae organizing system (MICOS) complex.</text>
</comment>
<evidence type="ECO:0000313" key="12">
    <source>
        <dbReference type="Proteomes" id="UP000007148"/>
    </source>
</evidence>
<feature type="compositionally biased region" description="Low complexity" evidence="10">
    <location>
        <begin position="95"/>
        <end position="108"/>
    </location>
</feature>
<sequence>MPSSSENAVVEKYDKCLADLIVKSGIGFSAGVIASVILFKRRGWPVALSTGVGIGMSYADCERSFGMPRIPGTRVLPPRPAAFQSLNTSTPLSPAPASEAKPAAETSK</sequence>
<evidence type="ECO:0000256" key="2">
    <source>
        <dbReference type="ARBA" id="ARBA00004434"/>
    </source>
</evidence>
<keyword evidence="12" id="KW-1185">Reference proteome</keyword>
<dbReference type="STRING" id="1109443.G4TF22"/>
<evidence type="ECO:0000256" key="6">
    <source>
        <dbReference type="ARBA" id="ARBA00022989"/>
    </source>
</evidence>
<proteinExistence type="inferred from homology"/>
<gene>
    <name evidence="11" type="ORF">PIIN_03855</name>
</gene>
<dbReference type="FunCoup" id="G4TF22">
    <property type="interactions" value="146"/>
</dbReference>
<dbReference type="PANTHER" id="PTHR21304">
    <property type="entry name" value="MICOS COMPLEX SUBUNIT MIC10"/>
    <property type="match status" value="1"/>
</dbReference>
<comment type="function">
    <text evidence="1 9">Component of the MICOS complex, a large protein complex of the mitochondrial inner membrane that plays crucial roles in the maintenance of crista junctions, inner membrane architecture, and formation of contact sites to the outer membrane.</text>
</comment>
<evidence type="ECO:0000256" key="3">
    <source>
        <dbReference type="ARBA" id="ARBA00006792"/>
    </source>
</evidence>
<evidence type="ECO:0000256" key="9">
    <source>
        <dbReference type="RuleBase" id="RU363011"/>
    </source>
</evidence>
<comment type="subcellular location">
    <subcellularLocation>
        <location evidence="2 9">Mitochondrion inner membrane</location>
        <topology evidence="2 9">Single-pass membrane protein</topology>
    </subcellularLocation>
</comment>
<dbReference type="InParanoid" id="G4TF22"/>